<dbReference type="PANTHER" id="PTHR28037:SF1">
    <property type="entry name" value="ALCOHOL O-ACETYLTRANSFERASE 1-RELATED"/>
    <property type="match status" value="1"/>
</dbReference>
<dbReference type="Proteomes" id="UP000239494">
    <property type="component" value="Unassembled WGS sequence"/>
</dbReference>
<proteinExistence type="predicted"/>
<dbReference type="Gene3D" id="3.30.559.10">
    <property type="entry name" value="Chloramphenicol acetyltransferase-like domain"/>
    <property type="match status" value="1"/>
</dbReference>
<dbReference type="PANTHER" id="PTHR28037">
    <property type="entry name" value="ALCOHOL O-ACETYLTRANSFERASE 1-RELATED"/>
    <property type="match status" value="1"/>
</dbReference>
<keyword evidence="3" id="KW-1185">Reference proteome</keyword>
<dbReference type="InterPro" id="IPR052058">
    <property type="entry name" value="Alcohol_O-acetyltransferase"/>
</dbReference>
<dbReference type="AlphaFoldDB" id="A0A2T0T402"/>
<dbReference type="Gene3D" id="3.30.559.30">
    <property type="entry name" value="Nonribosomal peptide synthetase, condensation domain"/>
    <property type="match status" value="1"/>
</dbReference>
<evidence type="ECO:0000313" key="3">
    <source>
        <dbReference type="Proteomes" id="UP000239494"/>
    </source>
</evidence>
<dbReference type="GO" id="GO:0003824">
    <property type="term" value="F:catalytic activity"/>
    <property type="evidence" value="ECO:0007669"/>
    <property type="project" value="InterPro"/>
</dbReference>
<dbReference type="SUPFAM" id="SSF52777">
    <property type="entry name" value="CoA-dependent acyltransferases"/>
    <property type="match status" value="2"/>
</dbReference>
<name>A0A2T0T402_9PSEU</name>
<feature type="domain" description="Condensation" evidence="1">
    <location>
        <begin position="24"/>
        <end position="318"/>
    </location>
</feature>
<dbReference type="Pfam" id="PF00668">
    <property type="entry name" value="Condensation"/>
    <property type="match status" value="1"/>
</dbReference>
<evidence type="ECO:0000259" key="1">
    <source>
        <dbReference type="Pfam" id="PF00668"/>
    </source>
</evidence>
<sequence length="436" mass="47745">MTEVNRPLSPVERWYWIADRLSPLNVVARVRVRGPLSPRAVRAGLDAVQGRHPLLRTTIVADAADANPEFVATTGIPIPLRVVDGDTRWEHEVDERELVDRVDVATGPLCRAVLLDHGDDTHDLLLTVSHCVSDAVTALALLRELLEFAAEPGSAVPLAPLPAPEDMFPARQRALGGALGIASRVLPDQRRLRRNTLRRLVPTEVVPDERRRSRFVHRALDFARLDALSRSCKREGATVHGALAAAMVTAVARDARVAKRCAFAIGSPVDFRGELAQPVSNRDVGAYIATVPSFVDYEPGEPFWDMARAVSRDVARRKRRGDHFAVINLLRWVCPDDVPGSASFRELVEAQGPGNLCLSNIGRYHFPDAIGPWRLSEAQFVAGPSISGYLVATVNTSHDQLSWNFSYVDDAVPTERAERIATASVDILLSALEGTS</sequence>
<dbReference type="EMBL" id="PVTF01000006">
    <property type="protein sequence ID" value="PRY40392.1"/>
    <property type="molecule type" value="Genomic_DNA"/>
</dbReference>
<dbReference type="GO" id="GO:0008610">
    <property type="term" value="P:lipid biosynthetic process"/>
    <property type="evidence" value="ECO:0007669"/>
    <property type="project" value="UniProtKB-ARBA"/>
</dbReference>
<dbReference type="RefSeq" id="WP_170155939.1">
    <property type="nucleotide sequence ID" value="NZ_PVTF01000006.1"/>
</dbReference>
<comment type="caution">
    <text evidence="2">The sequence shown here is derived from an EMBL/GenBank/DDBJ whole genome shotgun (WGS) entry which is preliminary data.</text>
</comment>
<protein>
    <submittedName>
        <fullName evidence="2">Condensation domain-containing protein</fullName>
    </submittedName>
</protein>
<evidence type="ECO:0000313" key="2">
    <source>
        <dbReference type="EMBL" id="PRY40392.1"/>
    </source>
</evidence>
<accession>A0A2T0T402</accession>
<gene>
    <name evidence="2" type="ORF">CLV43_106127</name>
</gene>
<dbReference type="InterPro" id="IPR001242">
    <property type="entry name" value="Condensation_dom"/>
</dbReference>
<reference evidence="2 3" key="1">
    <citation type="submission" date="2018-03" db="EMBL/GenBank/DDBJ databases">
        <title>Genomic Encyclopedia of Archaeal and Bacterial Type Strains, Phase II (KMG-II): from individual species to whole genera.</title>
        <authorList>
            <person name="Goeker M."/>
        </authorList>
    </citation>
    <scope>NUCLEOTIDE SEQUENCE [LARGE SCALE GENOMIC DNA]</scope>
    <source>
        <strain evidence="2 3">DSM 44720</strain>
    </source>
</reference>
<organism evidence="2 3">
    <name type="scientific">Umezawaea tangerina</name>
    <dbReference type="NCBI Taxonomy" id="84725"/>
    <lineage>
        <taxon>Bacteria</taxon>
        <taxon>Bacillati</taxon>
        <taxon>Actinomycetota</taxon>
        <taxon>Actinomycetes</taxon>
        <taxon>Pseudonocardiales</taxon>
        <taxon>Pseudonocardiaceae</taxon>
        <taxon>Umezawaea</taxon>
    </lineage>
</organism>
<dbReference type="InterPro" id="IPR023213">
    <property type="entry name" value="CAT-like_dom_sf"/>
</dbReference>